<protein>
    <recommendedName>
        <fullName evidence="9">8-amino-7-oxononanoate synthase</fullName>
        <shortName evidence="9">AONS</shortName>
        <ecNumber evidence="9">2.3.1.47</ecNumber>
    </recommendedName>
    <alternativeName>
        <fullName evidence="9">7-keto-8-amino-pelargonic acid synthase</fullName>
        <shortName evidence="9">7-KAP synthase</shortName>
        <shortName evidence="9">KAPA synthase</shortName>
    </alternativeName>
    <alternativeName>
        <fullName evidence="9">8-amino-7-ketopelargonate synthase</fullName>
    </alternativeName>
</protein>
<dbReference type="GO" id="GO:0030170">
    <property type="term" value="F:pyridoxal phosphate binding"/>
    <property type="evidence" value="ECO:0007669"/>
    <property type="project" value="UniProtKB-UniRule"/>
</dbReference>
<comment type="caution">
    <text evidence="12">The sequence shown here is derived from an EMBL/GenBank/DDBJ whole genome shotgun (WGS) entry which is preliminary data.</text>
</comment>
<dbReference type="Gene3D" id="3.90.1150.10">
    <property type="entry name" value="Aspartate Aminotransferase, domain 1"/>
    <property type="match status" value="1"/>
</dbReference>
<dbReference type="RefSeq" id="WP_168608935.1">
    <property type="nucleotide sequence ID" value="NZ_JAAZQD010000002.1"/>
</dbReference>
<evidence type="ECO:0000256" key="1">
    <source>
        <dbReference type="ARBA" id="ARBA00001933"/>
    </source>
</evidence>
<evidence type="ECO:0000313" key="13">
    <source>
        <dbReference type="Proteomes" id="UP000541636"/>
    </source>
</evidence>
<dbReference type="InterPro" id="IPR004723">
    <property type="entry name" value="AONS_Archaea/Proteobacteria"/>
</dbReference>
<evidence type="ECO:0000259" key="11">
    <source>
        <dbReference type="Pfam" id="PF00155"/>
    </source>
</evidence>
<dbReference type="NCBIfam" id="TIGR00858">
    <property type="entry name" value="bioF"/>
    <property type="match status" value="1"/>
</dbReference>
<evidence type="ECO:0000313" key="12">
    <source>
        <dbReference type="EMBL" id="NKZ38693.1"/>
    </source>
</evidence>
<dbReference type="PANTHER" id="PTHR13693:SF100">
    <property type="entry name" value="8-AMINO-7-OXONONANOATE SYNTHASE"/>
    <property type="match status" value="1"/>
</dbReference>
<dbReference type="EC" id="2.3.1.47" evidence="9"/>
<feature type="binding site" evidence="9">
    <location>
        <position position="24"/>
    </location>
    <ligand>
        <name>substrate</name>
    </ligand>
</feature>
<dbReference type="InterPro" id="IPR004839">
    <property type="entry name" value="Aminotransferase_I/II_large"/>
</dbReference>
<evidence type="ECO:0000256" key="10">
    <source>
        <dbReference type="PIRSR" id="PIRSR604723-51"/>
    </source>
</evidence>
<comment type="subunit">
    <text evidence="4 9">Homodimer.</text>
</comment>
<feature type="binding site" evidence="9">
    <location>
        <position position="141"/>
    </location>
    <ligand>
        <name>substrate</name>
    </ligand>
</feature>
<evidence type="ECO:0000256" key="9">
    <source>
        <dbReference type="HAMAP-Rule" id="MF_01693"/>
    </source>
</evidence>
<keyword evidence="6 9" id="KW-0093">Biotin biosynthesis</keyword>
<proteinExistence type="inferred from homology"/>
<keyword evidence="13" id="KW-1185">Reference proteome</keyword>
<dbReference type="InterPro" id="IPR050087">
    <property type="entry name" value="AON_synthase_class-II"/>
</dbReference>
<comment type="cofactor">
    <cofactor evidence="1 9 10">
        <name>pyridoxal 5'-phosphate</name>
        <dbReference type="ChEBI" id="CHEBI:597326"/>
    </cofactor>
</comment>
<evidence type="ECO:0000256" key="6">
    <source>
        <dbReference type="ARBA" id="ARBA00022756"/>
    </source>
</evidence>
<feature type="binding site" evidence="9">
    <location>
        <position position="187"/>
    </location>
    <ligand>
        <name>pyridoxal 5'-phosphate</name>
        <dbReference type="ChEBI" id="CHEBI:597326"/>
    </ligand>
</feature>
<evidence type="ECO:0000256" key="2">
    <source>
        <dbReference type="ARBA" id="ARBA00004746"/>
    </source>
</evidence>
<dbReference type="Proteomes" id="UP000541636">
    <property type="component" value="Unassembled WGS sequence"/>
</dbReference>
<gene>
    <name evidence="9 12" type="primary">bioF</name>
    <name evidence="12" type="ORF">HF690_06940</name>
</gene>
<feature type="domain" description="Aminotransferase class I/classII large" evidence="11">
    <location>
        <begin position="44"/>
        <end position="389"/>
    </location>
</feature>
<feature type="binding site" evidence="9">
    <location>
        <position position="361"/>
    </location>
    <ligand>
        <name>substrate</name>
    </ligand>
</feature>
<dbReference type="InterPro" id="IPR015424">
    <property type="entry name" value="PyrdxlP-dep_Trfase"/>
</dbReference>
<feature type="modified residue" description="N6-(pyridoxal phosphate)lysine" evidence="9 10">
    <location>
        <position position="247"/>
    </location>
</feature>
<dbReference type="PANTHER" id="PTHR13693">
    <property type="entry name" value="CLASS II AMINOTRANSFERASE/8-AMINO-7-OXONONANOATE SYNTHASE"/>
    <property type="match status" value="1"/>
</dbReference>
<feature type="binding site" evidence="9">
    <location>
        <position position="215"/>
    </location>
    <ligand>
        <name>pyridoxal 5'-phosphate</name>
        <dbReference type="ChEBI" id="CHEBI:597326"/>
    </ligand>
</feature>
<sequence length="405" mass="42593">MNRPDLLDQLARATQERAQRGLHRRLRAVEHTASGRCRLDGHEFIVFCSNDYLGLAAHPDVIAALQRAAAEHGVGSTGAHLISGHHRAHAELEETLAVWTGRERALLFSTGIMANLGVMQALLGRTDTRQPGLCLQDKLNHASLIDGARATAATLRRYPHADVDAAARQLAAHPNDAALLATDGVFSMDGDIAPLRALAALCRRESATLMVDDAHGLGVLGPQGAGSLADAGLTQDDAPILMGTLGKALGTGGAFVAGSAALIDGLVQFARSFVYTTAPPPALAAATLEAVRIARAADDRRERLRHLIERFRNGAAQLGLPLMPSTTPIQPLLLGDAERASAAATALEQAGFLVGAIRPPTVPDGQARLRITLSAAHRDDDVDRLLDALAALPRKTQADPASDSC</sequence>
<evidence type="ECO:0000256" key="4">
    <source>
        <dbReference type="ARBA" id="ARBA00011738"/>
    </source>
</evidence>
<comment type="pathway">
    <text evidence="2 9">Cofactor biosynthesis; biotin biosynthesis.</text>
</comment>
<dbReference type="Pfam" id="PF00155">
    <property type="entry name" value="Aminotran_1_2"/>
    <property type="match status" value="1"/>
</dbReference>
<name>A0A846ZML8_9GAMM</name>
<evidence type="ECO:0000256" key="5">
    <source>
        <dbReference type="ARBA" id="ARBA00022679"/>
    </source>
</evidence>
<comment type="caution">
    <text evidence="9">Lacks conserved residue(s) required for the propagation of feature annotation.</text>
</comment>
<organism evidence="12 13">
    <name type="scientific">Oleiagrimonas citrea</name>
    <dbReference type="NCBI Taxonomy" id="1665687"/>
    <lineage>
        <taxon>Bacteria</taxon>
        <taxon>Pseudomonadati</taxon>
        <taxon>Pseudomonadota</taxon>
        <taxon>Gammaproteobacteria</taxon>
        <taxon>Lysobacterales</taxon>
        <taxon>Rhodanobacteraceae</taxon>
        <taxon>Oleiagrimonas</taxon>
    </lineage>
</organism>
<dbReference type="Gene3D" id="3.40.640.10">
    <property type="entry name" value="Type I PLP-dependent aspartate aminotransferase-like (Major domain)"/>
    <property type="match status" value="1"/>
</dbReference>
<dbReference type="UniPathway" id="UPA00078"/>
<dbReference type="PROSITE" id="PS00599">
    <property type="entry name" value="AA_TRANSFER_CLASS_2"/>
    <property type="match status" value="1"/>
</dbReference>
<comment type="similarity">
    <text evidence="3 9">Belongs to the class-II pyridoxal-phosphate-dependent aminotransferase family. BioF subfamily.</text>
</comment>
<keyword evidence="12" id="KW-0012">Acyltransferase</keyword>
<dbReference type="GO" id="GO:0008710">
    <property type="term" value="F:8-amino-7-oxononanoate synthase activity"/>
    <property type="evidence" value="ECO:0007669"/>
    <property type="project" value="UniProtKB-UniRule"/>
</dbReference>
<dbReference type="EMBL" id="JAAZQD010000002">
    <property type="protein sequence ID" value="NKZ38693.1"/>
    <property type="molecule type" value="Genomic_DNA"/>
</dbReference>
<keyword evidence="7 9" id="KW-0663">Pyridoxal phosphate</keyword>
<dbReference type="InterPro" id="IPR001917">
    <property type="entry name" value="Aminotrans_II_pyridoxalP_BS"/>
</dbReference>
<reference evidence="12 13" key="1">
    <citation type="journal article" date="2017" name="Int. J. Syst. Evol. Microbiol.">
        <title>Oleiagrimonas citrea sp. nov., a marine bacterium isolated from tidal flat sediment and emended description of the genus Oleiagrimonas Fang et al. 2015 and Oleiagrimonas soli.</title>
        <authorList>
            <person name="Yang S.H."/>
            <person name="Seo H.S."/>
            <person name="Seong C.N."/>
            <person name="Kwon K.K."/>
        </authorList>
    </citation>
    <scope>NUCLEOTIDE SEQUENCE [LARGE SCALE GENOMIC DNA]</scope>
    <source>
        <strain evidence="12 13">MEBiC09124</strain>
    </source>
</reference>
<dbReference type="HAMAP" id="MF_01693">
    <property type="entry name" value="BioF_aminotrans_2"/>
    <property type="match status" value="1"/>
</dbReference>
<keyword evidence="5 9" id="KW-0808">Transferase</keyword>
<evidence type="ECO:0000256" key="3">
    <source>
        <dbReference type="ARBA" id="ARBA00010008"/>
    </source>
</evidence>
<evidence type="ECO:0000256" key="8">
    <source>
        <dbReference type="ARBA" id="ARBA00047715"/>
    </source>
</evidence>
<dbReference type="InterPro" id="IPR022834">
    <property type="entry name" value="AONS_Proteobacteria"/>
</dbReference>
<comment type="catalytic activity">
    <reaction evidence="8 9">
        <text>6-carboxyhexanoyl-[ACP] + L-alanine + H(+) = (8S)-8-amino-7-oxononanoate + holo-[ACP] + CO2</text>
        <dbReference type="Rhea" id="RHEA:42288"/>
        <dbReference type="Rhea" id="RHEA-COMP:9685"/>
        <dbReference type="Rhea" id="RHEA-COMP:9955"/>
        <dbReference type="ChEBI" id="CHEBI:15378"/>
        <dbReference type="ChEBI" id="CHEBI:16526"/>
        <dbReference type="ChEBI" id="CHEBI:57972"/>
        <dbReference type="ChEBI" id="CHEBI:64479"/>
        <dbReference type="ChEBI" id="CHEBI:78846"/>
        <dbReference type="ChEBI" id="CHEBI:149468"/>
        <dbReference type="EC" id="2.3.1.47"/>
    </reaction>
</comment>
<comment type="function">
    <text evidence="9">Catalyzes the decarboxylative condensation of pimeloyl-[acyl-carrier protein] and L-alanine to produce 8-amino-7-oxononanoate (AON), [acyl-carrier protein], and carbon dioxide.</text>
</comment>
<feature type="binding site" evidence="9">
    <location>
        <position position="244"/>
    </location>
    <ligand>
        <name>pyridoxal 5'-phosphate</name>
        <dbReference type="ChEBI" id="CHEBI:597326"/>
    </ligand>
</feature>
<dbReference type="AlphaFoldDB" id="A0A846ZML8"/>
<dbReference type="InterPro" id="IPR015422">
    <property type="entry name" value="PyrdxlP-dep_Trfase_small"/>
</dbReference>
<accession>A0A846ZML8</accession>
<dbReference type="GO" id="GO:0009102">
    <property type="term" value="P:biotin biosynthetic process"/>
    <property type="evidence" value="ECO:0007669"/>
    <property type="project" value="UniProtKB-UniRule"/>
</dbReference>
<dbReference type="SUPFAM" id="SSF53383">
    <property type="entry name" value="PLP-dependent transferases"/>
    <property type="match status" value="1"/>
</dbReference>
<dbReference type="InterPro" id="IPR015421">
    <property type="entry name" value="PyrdxlP-dep_Trfase_major"/>
</dbReference>
<evidence type="ECO:0000256" key="7">
    <source>
        <dbReference type="ARBA" id="ARBA00022898"/>
    </source>
</evidence>